<dbReference type="AlphaFoldDB" id="A0A4S2D5R3"/>
<accession>A0A4S2D5R3</accession>
<dbReference type="SUPFAM" id="SSF51735">
    <property type="entry name" value="NAD(P)-binding Rossmann-fold domains"/>
    <property type="match status" value="1"/>
</dbReference>
<comment type="caution">
    <text evidence="2">The sequence shown here is derived from an EMBL/GenBank/DDBJ whole genome shotgun (WGS) entry which is preliminary data.</text>
</comment>
<dbReference type="EMBL" id="SRYO01000005">
    <property type="protein sequence ID" value="TGY36929.1"/>
    <property type="molecule type" value="Genomic_DNA"/>
</dbReference>
<reference evidence="2 3" key="1">
    <citation type="submission" date="2019-04" db="EMBL/GenBank/DDBJ databases">
        <title>Microbes associate with the intestines of laboratory mice.</title>
        <authorList>
            <person name="Navarre W."/>
            <person name="Wong E."/>
            <person name="Huang K."/>
            <person name="Tropini C."/>
            <person name="Ng K."/>
            <person name="Yu B."/>
        </authorList>
    </citation>
    <scope>NUCLEOTIDE SEQUENCE [LARGE SCALE GENOMIC DNA]</scope>
    <source>
        <strain evidence="2 3">NM46_B2-13</strain>
    </source>
</reference>
<proteinExistence type="predicted"/>
<dbReference type="GO" id="GO:0016491">
    <property type="term" value="F:oxidoreductase activity"/>
    <property type="evidence" value="ECO:0007669"/>
    <property type="project" value="UniProtKB-KW"/>
</dbReference>
<dbReference type="PANTHER" id="PTHR43157">
    <property type="entry name" value="PHOSPHATIDYLINOSITOL-GLYCAN BIOSYNTHESIS CLASS F PROTEIN-RELATED"/>
    <property type="match status" value="1"/>
</dbReference>
<dbReference type="Pfam" id="PF00106">
    <property type="entry name" value="adh_short"/>
    <property type="match status" value="1"/>
</dbReference>
<name>A0A4S2D5R3_9MICO</name>
<dbReference type="InterPro" id="IPR036291">
    <property type="entry name" value="NAD(P)-bd_dom_sf"/>
</dbReference>
<dbReference type="PANTHER" id="PTHR43157:SF31">
    <property type="entry name" value="PHOSPHATIDYLINOSITOL-GLYCAN BIOSYNTHESIS CLASS F PROTEIN"/>
    <property type="match status" value="1"/>
</dbReference>
<organism evidence="2 3">
    <name type="scientific">Microbacterium laevaniformans</name>
    <dbReference type="NCBI Taxonomy" id="36807"/>
    <lineage>
        <taxon>Bacteria</taxon>
        <taxon>Bacillati</taxon>
        <taxon>Actinomycetota</taxon>
        <taxon>Actinomycetes</taxon>
        <taxon>Micrococcales</taxon>
        <taxon>Microbacteriaceae</taxon>
        <taxon>Microbacterium</taxon>
    </lineage>
</organism>
<keyword evidence="1" id="KW-0560">Oxidoreductase</keyword>
<dbReference type="Proteomes" id="UP000309893">
    <property type="component" value="Unassembled WGS sequence"/>
</dbReference>
<dbReference type="Gene3D" id="3.40.50.720">
    <property type="entry name" value="NAD(P)-binding Rossmann-like Domain"/>
    <property type="match status" value="1"/>
</dbReference>
<gene>
    <name evidence="2" type="ORF">E5344_09320</name>
</gene>
<sequence>MNENDPRTIVITGASSGIGAAAARQLALAGQRVVVVGRDPRRTRQVAEGIGMPFHVADFAVLAQVRALADELRASYPRIDVLANNAGGIFGDRTVTVDGFEATFQTNHLAAFLLTNLLRDRLVDSGAAVIQTSSVAARRFSRFDIDDLNAERRYSASSAYGNAKLANILFTKEIERRWGDDGVAAAAFHPGVIGSSFAATAKGPWRFMYTNPVTSRLLTSTDVGGARLAWLALGKPGLDWEHGGYYVANRLARTSPVAADPVIAARLWDRSAEMVGLGISR</sequence>
<dbReference type="InterPro" id="IPR002347">
    <property type="entry name" value="SDR_fam"/>
</dbReference>
<protein>
    <submittedName>
        <fullName evidence="2">SDR family NAD(P)-dependent oxidoreductase</fullName>
    </submittedName>
</protein>
<evidence type="ECO:0000313" key="3">
    <source>
        <dbReference type="Proteomes" id="UP000309893"/>
    </source>
</evidence>
<evidence type="ECO:0000256" key="1">
    <source>
        <dbReference type="ARBA" id="ARBA00023002"/>
    </source>
</evidence>
<dbReference type="OrthoDB" id="3237043at2"/>
<dbReference type="RefSeq" id="WP_135949527.1">
    <property type="nucleotide sequence ID" value="NZ_SRYO01000005.1"/>
</dbReference>
<dbReference type="PRINTS" id="PR00081">
    <property type="entry name" value="GDHRDH"/>
</dbReference>
<evidence type="ECO:0000313" key="2">
    <source>
        <dbReference type="EMBL" id="TGY36929.1"/>
    </source>
</evidence>